<dbReference type="Proteomes" id="UP000248925">
    <property type="component" value="Unassembled WGS sequence"/>
</dbReference>
<proteinExistence type="predicted"/>
<dbReference type="OrthoDB" id="8084653at2"/>
<evidence type="ECO:0008006" key="3">
    <source>
        <dbReference type="Google" id="ProtNLM"/>
    </source>
</evidence>
<dbReference type="AlphaFoldDB" id="A0A2W4C829"/>
<dbReference type="Pfam" id="PF06169">
    <property type="entry name" value="DUF982"/>
    <property type="match status" value="1"/>
</dbReference>
<sequence>MALLTDGLWSEGVYMELGKLGEFRVVGSTREAVNILIYRWPVKVGDAYRYAVSTCYAVLDGELPADDARQAFILAVEESGKFITAKVPRNLVLVTPTDPSRKSTDMKFWLQKRARR</sequence>
<evidence type="ECO:0000313" key="2">
    <source>
        <dbReference type="Proteomes" id="UP000248925"/>
    </source>
</evidence>
<keyword evidence="2" id="KW-1185">Reference proteome</keyword>
<dbReference type="RefSeq" id="WP_111164227.1">
    <property type="nucleotide sequence ID" value="NZ_PCDP01000082.1"/>
</dbReference>
<name>A0A2W4C829_9HYPH</name>
<dbReference type="Gene3D" id="6.10.250.730">
    <property type="match status" value="1"/>
</dbReference>
<reference evidence="1 2" key="1">
    <citation type="journal article" date="2018" name="Sci. Rep.">
        <title>Rhizobium tumorigenes sp. nov., a novel plant tumorigenic bacterium isolated from cane gall tumors on thornless blackberry.</title>
        <authorList>
            <person name="Kuzmanovi N."/>
            <person name="Smalla K."/>
            <person name="Gronow S."/>
            <person name="PuBawska J."/>
        </authorList>
    </citation>
    <scope>NUCLEOTIDE SEQUENCE [LARGE SCALE GENOMIC DNA]</scope>
    <source>
        <strain evidence="1 2">CCBAU 85046</strain>
    </source>
</reference>
<protein>
    <recommendedName>
        <fullName evidence="3">DUF982 domain-containing protein</fullName>
    </recommendedName>
</protein>
<organism evidence="1 2">
    <name type="scientific">Rhizobium tubonense</name>
    <dbReference type="NCBI Taxonomy" id="484088"/>
    <lineage>
        <taxon>Bacteria</taxon>
        <taxon>Pseudomonadati</taxon>
        <taxon>Pseudomonadota</taxon>
        <taxon>Alphaproteobacteria</taxon>
        <taxon>Hyphomicrobiales</taxon>
        <taxon>Rhizobiaceae</taxon>
        <taxon>Rhizobium/Agrobacterium group</taxon>
        <taxon>Rhizobium</taxon>
    </lineage>
</organism>
<gene>
    <name evidence="1" type="ORF">CPY51_31040</name>
</gene>
<dbReference type="InterPro" id="IPR010385">
    <property type="entry name" value="DUF982"/>
</dbReference>
<accession>A0A2W4C829</accession>
<dbReference type="EMBL" id="PCDP01000082">
    <property type="protein sequence ID" value="PZM07568.1"/>
    <property type="molecule type" value="Genomic_DNA"/>
</dbReference>
<evidence type="ECO:0000313" key="1">
    <source>
        <dbReference type="EMBL" id="PZM07568.1"/>
    </source>
</evidence>
<comment type="caution">
    <text evidence="1">The sequence shown here is derived from an EMBL/GenBank/DDBJ whole genome shotgun (WGS) entry which is preliminary data.</text>
</comment>